<sequence length="150" mass="16330">MAAEALALGVGRSGSVQALIEPEPGVVEKPDRELEELRGKVEHVEEELAELGAAVKSVQSQVEGYAAVLSLYEQRVSKLEAFHQAASMIGGWKAQTCLHSRNGVCGLWRLSREATEQLHGIAVEDEAGVYRVRVAEAPWFCGLCPLYQRA</sequence>
<evidence type="ECO:0000313" key="2">
    <source>
        <dbReference type="EMBL" id="ALL01871.1"/>
    </source>
</evidence>
<reference evidence="2 4" key="1">
    <citation type="submission" date="2015-10" db="EMBL/GenBank/DDBJ databases">
        <title>Complete genome sequence of hyperthermophilic archaeon Pyrodictium delaneyi Su06.</title>
        <authorList>
            <person name="Jung J.-H."/>
            <person name="Lin J."/>
            <person name="Holden J.F."/>
            <person name="Park C.-S."/>
        </authorList>
    </citation>
    <scope>NUCLEOTIDE SEQUENCE [LARGE SCALE GENOMIC DNA]</scope>
    <source>
        <strain evidence="2 4">Su06</strain>
    </source>
</reference>
<name>A0A0P0N4N4_9CREN</name>
<dbReference type="GeneID" id="26100168"/>
<accession>A0A0P0N4N4</accession>
<dbReference type="EMBL" id="CP013011">
    <property type="protein sequence ID" value="ALL01871.1"/>
    <property type="molecule type" value="Genomic_DNA"/>
</dbReference>
<keyword evidence="5" id="KW-1185">Reference proteome</keyword>
<dbReference type="KEGG" id="pdl:Pyrde_1828"/>
<organism evidence="2 4">
    <name type="scientific">Pyrodictium delaneyi</name>
    <dbReference type="NCBI Taxonomy" id="1273541"/>
    <lineage>
        <taxon>Archaea</taxon>
        <taxon>Thermoproteota</taxon>
        <taxon>Thermoprotei</taxon>
        <taxon>Desulfurococcales</taxon>
        <taxon>Pyrodictiaceae</taxon>
        <taxon>Pyrodictium</taxon>
    </lineage>
</organism>
<dbReference type="RefSeq" id="WP_055410161.1">
    <property type="nucleotide sequence ID" value="NZ_CP013011.1"/>
</dbReference>
<gene>
    <name evidence="3" type="ORF">Pdsh_04265</name>
    <name evidence="2" type="ORF">Pyrde_1828</name>
</gene>
<dbReference type="EMBL" id="NCQP01000002">
    <property type="protein sequence ID" value="OWJ54924.1"/>
    <property type="molecule type" value="Genomic_DNA"/>
</dbReference>
<protein>
    <submittedName>
        <fullName evidence="2">Uncharacterized protein</fullName>
    </submittedName>
</protein>
<proteinExistence type="predicted"/>
<dbReference type="AlphaFoldDB" id="A0A0P0N4N4"/>
<evidence type="ECO:0000313" key="3">
    <source>
        <dbReference type="EMBL" id="OWJ54924.1"/>
    </source>
</evidence>
<dbReference type="Proteomes" id="UP000058613">
    <property type="component" value="Chromosome"/>
</dbReference>
<reference evidence="3 5" key="2">
    <citation type="submission" date="2017-05" db="EMBL/GenBank/DDBJ databases">
        <title>The draft genome of the hyperthermophilic archaeon 'Pyrodictium delaneyi strain Hulk', an iron and nitrate reducer, reveals the capacity for sulfate reduction.</title>
        <authorList>
            <person name="Demey L.M."/>
            <person name="Miller C."/>
            <person name="Manzella M."/>
            <person name="Reguera G."/>
            <person name="Kashefi K."/>
        </authorList>
    </citation>
    <scope>NUCLEOTIDE SEQUENCE [LARGE SCALE GENOMIC DNA]</scope>
    <source>
        <strain evidence="3 5">Hulk</strain>
    </source>
</reference>
<keyword evidence="1" id="KW-0175">Coiled coil</keyword>
<feature type="coiled-coil region" evidence="1">
    <location>
        <begin position="27"/>
        <end position="61"/>
    </location>
</feature>
<evidence type="ECO:0000256" key="1">
    <source>
        <dbReference type="SAM" id="Coils"/>
    </source>
</evidence>
<evidence type="ECO:0000313" key="5">
    <source>
        <dbReference type="Proteomes" id="UP000196694"/>
    </source>
</evidence>
<dbReference type="Proteomes" id="UP000196694">
    <property type="component" value="Unassembled WGS sequence"/>
</dbReference>
<dbReference type="OrthoDB" id="42906at2157"/>
<evidence type="ECO:0000313" key="4">
    <source>
        <dbReference type="Proteomes" id="UP000058613"/>
    </source>
</evidence>